<protein>
    <recommendedName>
        <fullName evidence="2">MADF domain-containing protein</fullName>
    </recommendedName>
</protein>
<dbReference type="PROSITE" id="PS51029">
    <property type="entry name" value="MADF"/>
    <property type="match status" value="1"/>
</dbReference>
<dbReference type="InterPro" id="IPR006578">
    <property type="entry name" value="MADF-dom"/>
</dbReference>
<dbReference type="AlphaFoldDB" id="A0AAU9U099"/>
<dbReference type="PANTHER" id="PTHR21505:SF8">
    <property type="entry name" value="DPT-YFP REPRESSOR BY OVEREXPRESSION, ISOFORM D-RELATED"/>
    <property type="match status" value="1"/>
</dbReference>
<feature type="domain" description="MADF" evidence="2">
    <location>
        <begin position="19"/>
        <end position="114"/>
    </location>
</feature>
<dbReference type="EMBL" id="CAKOGL010000012">
    <property type="protein sequence ID" value="CAH2092531.1"/>
    <property type="molecule type" value="Genomic_DNA"/>
</dbReference>
<accession>A0AAU9U099</accession>
<evidence type="ECO:0000259" key="2">
    <source>
        <dbReference type="PROSITE" id="PS51029"/>
    </source>
</evidence>
<reference evidence="3" key="1">
    <citation type="submission" date="2022-03" db="EMBL/GenBank/DDBJ databases">
        <authorList>
            <person name="Tunstrom K."/>
        </authorList>
    </citation>
    <scope>NUCLEOTIDE SEQUENCE</scope>
</reference>
<dbReference type="SMART" id="SM00595">
    <property type="entry name" value="MADF"/>
    <property type="match status" value="1"/>
</dbReference>
<name>A0AAU9U099_EUPED</name>
<comment type="caution">
    <text evidence="3">The sequence shown here is derived from an EMBL/GenBank/DDBJ whole genome shotgun (WGS) entry which is preliminary data.</text>
</comment>
<dbReference type="Proteomes" id="UP001153954">
    <property type="component" value="Unassembled WGS sequence"/>
</dbReference>
<dbReference type="Pfam" id="PF10545">
    <property type="entry name" value="MADF_DNA_bdg"/>
    <property type="match status" value="1"/>
</dbReference>
<organism evidence="3 4">
    <name type="scientific">Euphydryas editha</name>
    <name type="common">Edith's checkerspot</name>
    <dbReference type="NCBI Taxonomy" id="104508"/>
    <lineage>
        <taxon>Eukaryota</taxon>
        <taxon>Metazoa</taxon>
        <taxon>Ecdysozoa</taxon>
        <taxon>Arthropoda</taxon>
        <taxon>Hexapoda</taxon>
        <taxon>Insecta</taxon>
        <taxon>Pterygota</taxon>
        <taxon>Neoptera</taxon>
        <taxon>Endopterygota</taxon>
        <taxon>Lepidoptera</taxon>
        <taxon>Glossata</taxon>
        <taxon>Ditrysia</taxon>
        <taxon>Papilionoidea</taxon>
        <taxon>Nymphalidae</taxon>
        <taxon>Nymphalinae</taxon>
        <taxon>Euphydryas</taxon>
    </lineage>
</organism>
<keyword evidence="4" id="KW-1185">Reference proteome</keyword>
<gene>
    <name evidence="3" type="ORF">EEDITHA_LOCUS8284</name>
</gene>
<feature type="compositionally biased region" description="Low complexity" evidence="1">
    <location>
        <begin position="283"/>
        <end position="294"/>
    </location>
</feature>
<feature type="region of interest" description="Disordered" evidence="1">
    <location>
        <begin position="280"/>
        <end position="300"/>
    </location>
</feature>
<sequence>MAKITQNSILRISDQKTLQLLDLYEKEECLWNTSLEEYKIQRKRKEANERIAKALDIKHFTYRHVIMKFKNLRNSYSQELKKIANSINSGEEPIYRPKVFWFSKMDGFLRPHLHVRATCKSLVPVCVPQLNRELLIIPEEENKSPQTIKEEDENSFCFEEHDMEYEPPTKRSKNVSTTSRESVLENNNDSNISNHLEVSQPLGITLDDPLDSHDSRPEVFKNTKPFDDIYKCLSNLTKNTTQRDDCFDSFGKYVAAMLRSMSKRRALEVQPEIVKLLVSGNMDSSEVQDSQPDQSDQKKM</sequence>
<dbReference type="PANTHER" id="PTHR21505">
    <property type="entry name" value="MADF DOMAIN-CONTAINING PROTEIN-RELATED"/>
    <property type="match status" value="1"/>
</dbReference>
<evidence type="ECO:0000313" key="3">
    <source>
        <dbReference type="EMBL" id="CAH2092531.1"/>
    </source>
</evidence>
<evidence type="ECO:0000256" key="1">
    <source>
        <dbReference type="SAM" id="MobiDB-lite"/>
    </source>
</evidence>
<proteinExistence type="predicted"/>
<evidence type="ECO:0000313" key="4">
    <source>
        <dbReference type="Proteomes" id="UP001153954"/>
    </source>
</evidence>